<dbReference type="PROSITE" id="PS00141">
    <property type="entry name" value="ASP_PROTEASE"/>
    <property type="match status" value="1"/>
</dbReference>
<dbReference type="Gene3D" id="2.40.70.10">
    <property type="entry name" value="Acid Proteases"/>
    <property type="match status" value="2"/>
</dbReference>
<dbReference type="InterPro" id="IPR001969">
    <property type="entry name" value="Aspartic_peptidase_AS"/>
</dbReference>
<dbReference type="InterPro" id="IPR033121">
    <property type="entry name" value="PEPTIDASE_A1"/>
</dbReference>
<keyword evidence="6" id="KW-0325">Glycoprotein</keyword>
<dbReference type="GO" id="GO:0006508">
    <property type="term" value="P:proteolysis"/>
    <property type="evidence" value="ECO:0007669"/>
    <property type="project" value="UniProtKB-KW"/>
</dbReference>
<dbReference type="AlphaFoldDB" id="A0AAV2S018"/>
<evidence type="ECO:0000256" key="1">
    <source>
        <dbReference type="ARBA" id="ARBA00007447"/>
    </source>
</evidence>
<sequence>MKSCLVLLATLALTSAVLHRIPLKKVREGNHRSLQDIRSAHSAVIRKYGGNNMPEPYLDLDNFQDAQYYGPIYLGTPGQFFKVIFDTGSSNLWVPSEQCKILNLACQTHNRYDNTLSTTYVADGSEFNIQYGSGAMEGFVSLDSCTVGDVTIAGQEFAEALKEPGLAFVAGMFDGILGMGFGDISVNGLTTPFDQMIAQGLVDAPVFSFYMNHDMSGALGGELVLGGSDPDHYEGEMNYVPVSKRGYWQLTADGMKVGDETLDFCNPCETIVDTGTSLIAGPDTEVKEIMHKLGAFLHLGPEWFIGCNKVPDMPAFTFILNGVDYPVQGADLVIESTDDTGASLCIVGIMGLPLGTLEAWILGDPFIARYYTEFDVGNERMGFAHSK</sequence>
<dbReference type="Gene3D" id="2.60.40.1960">
    <property type="match status" value="1"/>
</dbReference>
<comment type="similarity">
    <text evidence="1 9">Belongs to the peptidase A1 family.</text>
</comment>
<dbReference type="PANTHER" id="PTHR47966:SF51">
    <property type="entry name" value="BETA-SITE APP-CLEAVING ENZYME, ISOFORM A-RELATED"/>
    <property type="match status" value="1"/>
</dbReference>
<evidence type="ECO:0000256" key="5">
    <source>
        <dbReference type="ARBA" id="ARBA00023157"/>
    </source>
</evidence>
<dbReference type="InterPro" id="IPR021109">
    <property type="entry name" value="Peptidase_aspartic_dom_sf"/>
</dbReference>
<dbReference type="GO" id="GO:0004190">
    <property type="term" value="F:aspartic-type endopeptidase activity"/>
    <property type="evidence" value="ECO:0007669"/>
    <property type="project" value="UniProtKB-KW"/>
</dbReference>
<name>A0AAV2S018_MEGNR</name>
<dbReference type="EMBL" id="CAXKWB010037294">
    <property type="protein sequence ID" value="CAL4149556.1"/>
    <property type="molecule type" value="Genomic_DNA"/>
</dbReference>
<keyword evidence="3 9" id="KW-0064">Aspartyl protease</keyword>
<evidence type="ECO:0000256" key="7">
    <source>
        <dbReference type="PIRSR" id="PIRSR601461-1"/>
    </source>
</evidence>
<keyword evidence="4 9" id="KW-0378">Hydrolase</keyword>
<comment type="caution">
    <text evidence="12">The sequence shown here is derived from an EMBL/GenBank/DDBJ whole genome shotgun (WGS) entry which is preliminary data.</text>
</comment>
<reference evidence="12 13" key="1">
    <citation type="submission" date="2024-05" db="EMBL/GenBank/DDBJ databases">
        <authorList>
            <person name="Wallberg A."/>
        </authorList>
    </citation>
    <scope>NUCLEOTIDE SEQUENCE [LARGE SCALE GENOMIC DNA]</scope>
</reference>
<organism evidence="12 13">
    <name type="scientific">Meganyctiphanes norvegica</name>
    <name type="common">Northern krill</name>
    <name type="synonym">Thysanopoda norvegica</name>
    <dbReference type="NCBI Taxonomy" id="48144"/>
    <lineage>
        <taxon>Eukaryota</taxon>
        <taxon>Metazoa</taxon>
        <taxon>Ecdysozoa</taxon>
        <taxon>Arthropoda</taxon>
        <taxon>Crustacea</taxon>
        <taxon>Multicrustacea</taxon>
        <taxon>Malacostraca</taxon>
        <taxon>Eumalacostraca</taxon>
        <taxon>Eucarida</taxon>
        <taxon>Euphausiacea</taxon>
        <taxon>Euphausiidae</taxon>
        <taxon>Meganyctiphanes</taxon>
    </lineage>
</organism>
<keyword evidence="13" id="KW-1185">Reference proteome</keyword>
<dbReference type="FunFam" id="2.40.70.10:FF:000149">
    <property type="entry name" value="Uncharacterized protein"/>
    <property type="match status" value="1"/>
</dbReference>
<evidence type="ECO:0000256" key="9">
    <source>
        <dbReference type="RuleBase" id="RU000454"/>
    </source>
</evidence>
<evidence type="ECO:0000256" key="4">
    <source>
        <dbReference type="ARBA" id="ARBA00022801"/>
    </source>
</evidence>
<feature type="active site" evidence="7">
    <location>
        <position position="86"/>
    </location>
</feature>
<dbReference type="FunFam" id="2.40.70.10:FF:000002">
    <property type="entry name" value="Vacuolar aspartic proteinase"/>
    <property type="match status" value="1"/>
</dbReference>
<dbReference type="InterPro" id="IPR001461">
    <property type="entry name" value="Aspartic_peptidase_A1"/>
</dbReference>
<dbReference type="PRINTS" id="PR00792">
    <property type="entry name" value="PEPSIN"/>
</dbReference>
<evidence type="ECO:0000259" key="11">
    <source>
        <dbReference type="PROSITE" id="PS51767"/>
    </source>
</evidence>
<dbReference type="Proteomes" id="UP001497623">
    <property type="component" value="Unassembled WGS sequence"/>
</dbReference>
<feature type="domain" description="Peptidase A1" evidence="11">
    <location>
        <begin position="68"/>
        <end position="384"/>
    </location>
</feature>
<proteinExistence type="inferred from homology"/>
<gene>
    <name evidence="12" type="ORF">MNOR_LOCUS30468</name>
</gene>
<evidence type="ECO:0000256" key="8">
    <source>
        <dbReference type="PIRSR" id="PIRSR601461-2"/>
    </source>
</evidence>
<feature type="disulfide bond" evidence="8">
    <location>
        <begin position="99"/>
        <end position="106"/>
    </location>
</feature>
<evidence type="ECO:0000256" key="3">
    <source>
        <dbReference type="ARBA" id="ARBA00022750"/>
    </source>
</evidence>
<keyword evidence="10" id="KW-0732">Signal</keyword>
<feature type="signal peptide" evidence="10">
    <location>
        <begin position="1"/>
        <end position="16"/>
    </location>
</feature>
<feature type="disulfide bond" evidence="8">
    <location>
        <begin position="307"/>
        <end position="345"/>
    </location>
</feature>
<evidence type="ECO:0000256" key="2">
    <source>
        <dbReference type="ARBA" id="ARBA00022670"/>
    </source>
</evidence>
<feature type="chain" id="PRO_5043427465" description="Peptidase A1 domain-containing protein" evidence="10">
    <location>
        <begin position="17"/>
        <end position="387"/>
    </location>
</feature>
<dbReference type="PROSITE" id="PS51767">
    <property type="entry name" value="PEPTIDASE_A1"/>
    <property type="match status" value="1"/>
</dbReference>
<accession>A0AAV2S018</accession>
<evidence type="ECO:0000256" key="10">
    <source>
        <dbReference type="SAM" id="SignalP"/>
    </source>
</evidence>
<evidence type="ECO:0000256" key="6">
    <source>
        <dbReference type="ARBA" id="ARBA00023180"/>
    </source>
</evidence>
<keyword evidence="2 9" id="KW-0645">Protease</keyword>
<dbReference type="Pfam" id="PF00026">
    <property type="entry name" value="Asp"/>
    <property type="match status" value="1"/>
</dbReference>
<dbReference type="SUPFAM" id="SSF50630">
    <property type="entry name" value="Acid proteases"/>
    <property type="match status" value="1"/>
</dbReference>
<evidence type="ECO:0000313" key="13">
    <source>
        <dbReference type="Proteomes" id="UP001497623"/>
    </source>
</evidence>
<dbReference type="PANTHER" id="PTHR47966">
    <property type="entry name" value="BETA-SITE APP-CLEAVING ENZYME, ISOFORM A-RELATED"/>
    <property type="match status" value="1"/>
</dbReference>
<keyword evidence="5 8" id="KW-1015">Disulfide bond</keyword>
<protein>
    <recommendedName>
        <fullName evidence="11">Peptidase A1 domain-containing protein</fullName>
    </recommendedName>
</protein>
<evidence type="ECO:0000313" key="12">
    <source>
        <dbReference type="EMBL" id="CAL4149556.1"/>
    </source>
</evidence>
<feature type="active site" evidence="7">
    <location>
        <position position="273"/>
    </location>
</feature>